<dbReference type="RefSeq" id="WP_009020404.1">
    <property type="nucleotide sequence ID" value="NZ_DS999411.1"/>
</dbReference>
<organism evidence="6 7">
    <name type="scientific">Luminiphilus syltensis NOR5-1B</name>
    <dbReference type="NCBI Taxonomy" id="565045"/>
    <lineage>
        <taxon>Bacteria</taxon>
        <taxon>Pseudomonadati</taxon>
        <taxon>Pseudomonadota</taxon>
        <taxon>Gammaproteobacteria</taxon>
        <taxon>Cellvibrionales</taxon>
        <taxon>Halieaceae</taxon>
        <taxon>Luminiphilus</taxon>
    </lineage>
</organism>
<dbReference type="Pfam" id="PF01464">
    <property type="entry name" value="SLT"/>
    <property type="match status" value="1"/>
</dbReference>
<dbReference type="PANTHER" id="PTHR37423">
    <property type="entry name" value="SOLUBLE LYTIC MUREIN TRANSGLYCOSYLASE-RELATED"/>
    <property type="match status" value="1"/>
</dbReference>
<evidence type="ECO:0000256" key="3">
    <source>
        <dbReference type="ARBA" id="ARBA00023237"/>
    </source>
</evidence>
<dbReference type="Gene3D" id="1.10.530.10">
    <property type="match status" value="1"/>
</dbReference>
<keyword evidence="3" id="KW-0998">Cell outer membrane</keyword>
<proteinExistence type="inferred from homology"/>
<evidence type="ECO:0000256" key="4">
    <source>
        <dbReference type="SAM" id="SignalP"/>
    </source>
</evidence>
<keyword evidence="4" id="KW-0732">Signal</keyword>
<evidence type="ECO:0000256" key="2">
    <source>
        <dbReference type="ARBA" id="ARBA00007734"/>
    </source>
</evidence>
<dbReference type="Pfam" id="PF00497">
    <property type="entry name" value="SBP_bac_3"/>
    <property type="match status" value="1"/>
</dbReference>
<dbReference type="InterPro" id="IPR008258">
    <property type="entry name" value="Transglycosylase_SLT_dom_1"/>
</dbReference>
<dbReference type="STRING" id="565045.NOR51B_1605"/>
<accession>B8KTN2</accession>
<dbReference type="PANTHER" id="PTHR37423:SF2">
    <property type="entry name" value="MEMBRANE-BOUND LYTIC MUREIN TRANSGLYCOSYLASE C"/>
    <property type="match status" value="1"/>
</dbReference>
<dbReference type="CDD" id="cd01009">
    <property type="entry name" value="PBP2_YfhD_N"/>
    <property type="match status" value="1"/>
</dbReference>
<dbReference type="eggNOG" id="COG4623">
    <property type="taxonomic scope" value="Bacteria"/>
</dbReference>
<dbReference type="Proteomes" id="UP000004699">
    <property type="component" value="Unassembled WGS sequence"/>
</dbReference>
<keyword evidence="3" id="KW-0472">Membrane</keyword>
<dbReference type="HOGENOM" id="CLU_027494_1_0_6"/>
<dbReference type="SMART" id="SM00062">
    <property type="entry name" value="PBPb"/>
    <property type="match status" value="1"/>
</dbReference>
<gene>
    <name evidence="6" type="ORF">NOR51B_1605</name>
</gene>
<evidence type="ECO:0000313" key="7">
    <source>
        <dbReference type="Proteomes" id="UP000004699"/>
    </source>
</evidence>
<feature type="chain" id="PRO_5002876493" evidence="4">
    <location>
        <begin position="18"/>
        <end position="515"/>
    </location>
</feature>
<sequence>MKSSAIGLMFLLLLSCADDGGAPAMASAPPATEESAVALEIENLEAEGLTEVEPKPASSGQPTALELTTVRTGDIDTLVEARVIRVLTVYGPGRYYLDDGPQGTVVEIAKRLEKVVNEAYDTGLLKVYVVPIPVSRAQLFSALIEGRGDIVIAGTTITEARNARVDFTIPASKPISEILVTGPSAPIIEKLDDLAGKTLFLRPSSSYHSSALRLSRKLVERGLEPIAIEPLSELLEDEDVIEMVNAGLLPWTIVDDYKPLMWKGVFDDIAVRNDLVFREGARLGWALRQNSPELQRFLNTFLEDNRQGTLFGNILYNRYVRDFDWAENALRDEELARYLELADHFQRHGGQYGIDPNLLAAQGFQESKLRQEARSHAGAIGVMQLLKSTARDKNVNIPNIEQVDPNIEAGAKYMAFLRERYFSGEKIDPLDSSLLALAAYNAGPAKVRRMRRIAEERGYDPNRWFDNVEVIAAEIIGRETVQYVANIYKYYVAYVMIERQNALKESARESAGITN</sequence>
<evidence type="ECO:0000313" key="6">
    <source>
        <dbReference type="EMBL" id="EED35658.1"/>
    </source>
</evidence>
<name>B8KTN2_9GAMM</name>
<feature type="signal peptide" evidence="4">
    <location>
        <begin position="1"/>
        <end position="17"/>
    </location>
</feature>
<dbReference type="InterPro" id="IPR023346">
    <property type="entry name" value="Lysozyme-like_dom_sf"/>
</dbReference>
<feature type="domain" description="Solute-binding protein family 3/N-terminal" evidence="5">
    <location>
        <begin position="83"/>
        <end position="322"/>
    </location>
</feature>
<dbReference type="PROSITE" id="PS51257">
    <property type="entry name" value="PROKAR_LIPOPROTEIN"/>
    <property type="match status" value="1"/>
</dbReference>
<dbReference type="GO" id="GO:0009279">
    <property type="term" value="C:cell outer membrane"/>
    <property type="evidence" value="ECO:0007669"/>
    <property type="project" value="UniProtKB-SubCell"/>
</dbReference>
<dbReference type="CDD" id="cd13403">
    <property type="entry name" value="MLTF-like"/>
    <property type="match status" value="1"/>
</dbReference>
<dbReference type="SUPFAM" id="SSF53850">
    <property type="entry name" value="Periplasmic binding protein-like II"/>
    <property type="match status" value="1"/>
</dbReference>
<dbReference type="SUPFAM" id="SSF53955">
    <property type="entry name" value="Lysozyme-like"/>
    <property type="match status" value="1"/>
</dbReference>
<dbReference type="EMBL" id="DS999411">
    <property type="protein sequence ID" value="EED35658.1"/>
    <property type="molecule type" value="Genomic_DNA"/>
</dbReference>
<dbReference type="AlphaFoldDB" id="B8KTN2"/>
<dbReference type="InterPro" id="IPR001638">
    <property type="entry name" value="Solute-binding_3/MltF_N"/>
</dbReference>
<comment type="subcellular location">
    <subcellularLocation>
        <location evidence="1">Cell outer membrane</location>
        <topology evidence="1">Peripheral membrane protein</topology>
    </subcellularLocation>
</comment>
<evidence type="ECO:0000259" key="5">
    <source>
        <dbReference type="SMART" id="SM00062"/>
    </source>
</evidence>
<keyword evidence="7" id="KW-1185">Reference proteome</keyword>
<dbReference type="Gene3D" id="3.40.190.10">
    <property type="entry name" value="Periplasmic binding protein-like II"/>
    <property type="match status" value="2"/>
</dbReference>
<protein>
    <submittedName>
        <fullName evidence="6">Lytic transglycosylase, catalytic</fullName>
    </submittedName>
</protein>
<comment type="similarity">
    <text evidence="2">Belongs to the transglycosylase Slt family.</text>
</comment>
<evidence type="ECO:0000256" key="1">
    <source>
        <dbReference type="ARBA" id="ARBA00004339"/>
    </source>
</evidence>
<reference evidence="7" key="1">
    <citation type="journal article" date="2013" name="BMC Microbiol.">
        <title>Taxonomy and evolution of bacteriochlorophyll a-containing members of the OM60/NOR5 clade of marine gammaproteobacteria: description of Luminiphilus syltensis gen. nov., sp. nov., reclassification of Haliea rubra as Pseudohaliea rubra gen. nov., comb. nov., and emendation of Chromatocurvus halotolerans.</title>
        <authorList>
            <person name="Spring S."/>
            <person name="Riedel T."/>
            <person name="Sproer C."/>
            <person name="Yan S."/>
            <person name="Harder J."/>
            <person name="Fuchs B.M."/>
        </authorList>
    </citation>
    <scope>NUCLEOTIDE SEQUENCE [LARGE SCALE GENOMIC DNA]</scope>
    <source>
        <strain evidence="7">NOR51-B</strain>
    </source>
</reference>